<feature type="region of interest" description="Disordered" evidence="1">
    <location>
        <begin position="1"/>
        <end position="35"/>
    </location>
</feature>
<evidence type="ECO:0000313" key="3">
    <source>
        <dbReference type="EMBL" id="EME37116.1"/>
    </source>
</evidence>
<feature type="domain" description="MOSC" evidence="2">
    <location>
        <begin position="47"/>
        <end position="183"/>
    </location>
</feature>
<accession>M2XDF1</accession>
<evidence type="ECO:0000313" key="4">
    <source>
        <dbReference type="Proteomes" id="UP000009877"/>
    </source>
</evidence>
<dbReference type="STRING" id="71999.KPaMU14_12000"/>
<name>M2XDF1_9MICC</name>
<dbReference type="RefSeq" id="WP_006214031.1">
    <property type="nucleotide sequence ID" value="NZ_ANHZ02000005.1"/>
</dbReference>
<dbReference type="PROSITE" id="PS51340">
    <property type="entry name" value="MOSC"/>
    <property type="match status" value="1"/>
</dbReference>
<proteinExistence type="predicted"/>
<dbReference type="PANTHER" id="PTHR30212">
    <property type="entry name" value="PROTEIN YIIM"/>
    <property type="match status" value="1"/>
</dbReference>
<dbReference type="PANTHER" id="PTHR30212:SF2">
    <property type="entry name" value="PROTEIN YIIM"/>
    <property type="match status" value="1"/>
</dbReference>
<organism evidence="3 4">
    <name type="scientific">Kocuria palustris PEL</name>
    <dbReference type="NCBI Taxonomy" id="1236550"/>
    <lineage>
        <taxon>Bacteria</taxon>
        <taxon>Bacillati</taxon>
        <taxon>Actinomycetota</taxon>
        <taxon>Actinomycetes</taxon>
        <taxon>Micrococcales</taxon>
        <taxon>Micrococcaceae</taxon>
        <taxon>Kocuria</taxon>
    </lineage>
</organism>
<dbReference type="EMBL" id="ANHZ02000005">
    <property type="protein sequence ID" value="EME37116.1"/>
    <property type="molecule type" value="Genomic_DNA"/>
</dbReference>
<dbReference type="Pfam" id="PF03473">
    <property type="entry name" value="MOSC"/>
    <property type="match status" value="1"/>
</dbReference>
<protein>
    <recommendedName>
        <fullName evidence="2">MOSC domain-containing protein</fullName>
    </recommendedName>
</protein>
<dbReference type="SUPFAM" id="SSF50800">
    <property type="entry name" value="PK beta-barrel domain-like"/>
    <property type="match status" value="1"/>
</dbReference>
<dbReference type="GO" id="GO:0030170">
    <property type="term" value="F:pyridoxal phosphate binding"/>
    <property type="evidence" value="ECO:0007669"/>
    <property type="project" value="InterPro"/>
</dbReference>
<evidence type="ECO:0000256" key="1">
    <source>
        <dbReference type="SAM" id="MobiDB-lite"/>
    </source>
</evidence>
<sequence>MSAHEHRGNATGRVRSLNVGTERENPAPRRVSTGIFKQPIDGPVAIADPGPRAPDAPLASGVSGDFVGDRAHHGGRFQAVYAFDRAELDWWEEQLGRPLHDGMFGENLTLESVAVDDAVIGELWQIGTARLRVTEPRIPCGTFAGVMEEQGWIKRFTQRARSGAYLAVDAPGEVRRGDEVRVISRPEHGITVAEAFRARTLERDLAPRVLQAGEDLSPKLLDRLQALIGGADPNLPS</sequence>
<dbReference type="GO" id="GO:0003824">
    <property type="term" value="F:catalytic activity"/>
    <property type="evidence" value="ECO:0007669"/>
    <property type="project" value="InterPro"/>
</dbReference>
<dbReference type="InterPro" id="IPR011037">
    <property type="entry name" value="Pyrv_Knase-like_insert_dom_sf"/>
</dbReference>
<gene>
    <name evidence="3" type="ORF">C884_02030</name>
</gene>
<keyword evidence="4" id="KW-1185">Reference proteome</keyword>
<dbReference type="Gene3D" id="2.40.33.20">
    <property type="entry name" value="PK beta-barrel domain-like"/>
    <property type="match status" value="1"/>
</dbReference>
<dbReference type="Proteomes" id="UP000009877">
    <property type="component" value="Unassembled WGS sequence"/>
</dbReference>
<dbReference type="AlphaFoldDB" id="M2XDF1"/>
<reference evidence="3 4" key="1">
    <citation type="journal article" date="2014" name="Genome Announc.">
        <title>Draft Genome Sequence of Kocuria palustris PEL.</title>
        <authorList>
            <person name="Sharma G."/>
            <person name="Khatri I."/>
            <person name="Subramanian S."/>
        </authorList>
    </citation>
    <scope>NUCLEOTIDE SEQUENCE [LARGE SCALE GENOMIC DNA]</scope>
    <source>
        <strain evidence="3 4">PEL</strain>
    </source>
</reference>
<evidence type="ECO:0000259" key="2">
    <source>
        <dbReference type="PROSITE" id="PS51340"/>
    </source>
</evidence>
<dbReference type="GO" id="GO:0030151">
    <property type="term" value="F:molybdenum ion binding"/>
    <property type="evidence" value="ECO:0007669"/>
    <property type="project" value="InterPro"/>
</dbReference>
<dbReference type="InterPro" id="IPR052353">
    <property type="entry name" value="Benzoxazolinone_Detox_Enz"/>
</dbReference>
<comment type="caution">
    <text evidence="3">The sequence shown here is derived from an EMBL/GenBank/DDBJ whole genome shotgun (WGS) entry which is preliminary data.</text>
</comment>
<dbReference type="InterPro" id="IPR005302">
    <property type="entry name" value="MoCF_Sase_C"/>
</dbReference>